<protein>
    <submittedName>
        <fullName evidence="2">FR47-like protein</fullName>
    </submittedName>
</protein>
<proteinExistence type="predicted"/>
<dbReference type="InterPro" id="IPR013653">
    <property type="entry name" value="GCN5-like_dom"/>
</dbReference>
<dbReference type="Proteomes" id="UP000198683">
    <property type="component" value="Unassembled WGS sequence"/>
</dbReference>
<name>A0A1G9QHN9_9ACTN</name>
<accession>A0A1G9QHN9</accession>
<reference evidence="2 3" key="1">
    <citation type="submission" date="2016-10" db="EMBL/GenBank/DDBJ databases">
        <authorList>
            <person name="de Groot N.N."/>
        </authorList>
    </citation>
    <scope>NUCLEOTIDE SEQUENCE [LARGE SCALE GENOMIC DNA]</scope>
    <source>
        <strain evidence="2 3">CGMCC 4.5681</strain>
    </source>
</reference>
<organism evidence="2 3">
    <name type="scientific">Nonomuraea maritima</name>
    <dbReference type="NCBI Taxonomy" id="683260"/>
    <lineage>
        <taxon>Bacteria</taxon>
        <taxon>Bacillati</taxon>
        <taxon>Actinomycetota</taxon>
        <taxon>Actinomycetes</taxon>
        <taxon>Streptosporangiales</taxon>
        <taxon>Streptosporangiaceae</taxon>
        <taxon>Nonomuraea</taxon>
    </lineage>
</organism>
<keyword evidence="3" id="KW-1185">Reference proteome</keyword>
<evidence type="ECO:0000259" key="1">
    <source>
        <dbReference type="Pfam" id="PF08445"/>
    </source>
</evidence>
<dbReference type="EMBL" id="FNFB01000038">
    <property type="protein sequence ID" value="SDM09795.1"/>
    <property type="molecule type" value="Genomic_DNA"/>
</dbReference>
<dbReference type="InterPro" id="IPR016181">
    <property type="entry name" value="Acyl_CoA_acyltransferase"/>
</dbReference>
<gene>
    <name evidence="2" type="ORF">SAMN05421874_13870</name>
</gene>
<evidence type="ECO:0000313" key="2">
    <source>
        <dbReference type="EMBL" id="SDM09795.1"/>
    </source>
</evidence>
<dbReference type="STRING" id="683260.SAMN05421874_13870"/>
<dbReference type="GO" id="GO:0016747">
    <property type="term" value="F:acyltransferase activity, transferring groups other than amino-acyl groups"/>
    <property type="evidence" value="ECO:0007669"/>
    <property type="project" value="InterPro"/>
</dbReference>
<sequence>MLSSVTEVLITAHSMTVEAWVDGWVVSRNTPKPVREPWGLRVDVGRPGHQARHIVHSPTPELLRRLTTAVTTPGTWLKLCAPVEAVAPHLPPAWAVKEQEYMMTTASLSRVPRRAPDGYTPVVTTRAGVTVARLLTATGEVAARGQVALGGTMAVIDQVETAVGHRRRGLGTVVITMLTSAAVAQGAHAGILVATRDGQALYSSLGWTLHTPVTPAYLG</sequence>
<dbReference type="Gene3D" id="3.40.630.30">
    <property type="match status" value="1"/>
</dbReference>
<dbReference type="Pfam" id="PF08445">
    <property type="entry name" value="FR47"/>
    <property type="match status" value="1"/>
</dbReference>
<feature type="domain" description="GCN5-related N-acetyltransferase Rv2170-like" evidence="1">
    <location>
        <begin position="155"/>
        <end position="209"/>
    </location>
</feature>
<dbReference type="AlphaFoldDB" id="A0A1G9QHN9"/>
<dbReference type="SUPFAM" id="SSF55729">
    <property type="entry name" value="Acyl-CoA N-acyltransferases (Nat)"/>
    <property type="match status" value="1"/>
</dbReference>
<evidence type="ECO:0000313" key="3">
    <source>
        <dbReference type="Proteomes" id="UP000198683"/>
    </source>
</evidence>